<dbReference type="EMBL" id="JBHMCG010000134">
    <property type="protein sequence ID" value="MFB9576515.1"/>
    <property type="molecule type" value="Genomic_DNA"/>
</dbReference>
<feature type="domain" description="Transport-associated OB type 1" evidence="1">
    <location>
        <begin position="24"/>
        <end position="83"/>
    </location>
</feature>
<gene>
    <name evidence="2" type="ORF">ACFFTL_30590</name>
</gene>
<evidence type="ECO:0000259" key="1">
    <source>
        <dbReference type="Pfam" id="PF03459"/>
    </source>
</evidence>
<name>A0ABV5RF66_9ACTN</name>
<evidence type="ECO:0000313" key="2">
    <source>
        <dbReference type="EMBL" id="MFB9576515.1"/>
    </source>
</evidence>
<sequence>MIHRPEPASCARELHRAERTNNGSSARHRLAGIVTDVILGDVSARVGIQPGPFRVVSVLSRNPAEELAPEPDAPAVAVIKSTQWVVERPWKSPPDSSGGNQRE</sequence>
<proteinExistence type="predicted"/>
<comment type="caution">
    <text evidence="2">The sequence shown here is derived from an EMBL/GenBank/DDBJ whole genome shotgun (WGS) entry which is preliminary data.</text>
</comment>
<protein>
    <submittedName>
        <fullName evidence="2">Molybdopterin-binding protein</fullName>
    </submittedName>
</protein>
<accession>A0ABV5RF66</accession>
<reference evidence="2 3" key="1">
    <citation type="submission" date="2024-09" db="EMBL/GenBank/DDBJ databases">
        <authorList>
            <person name="Sun Q."/>
            <person name="Mori K."/>
        </authorList>
    </citation>
    <scope>NUCLEOTIDE SEQUENCE [LARGE SCALE GENOMIC DNA]</scope>
    <source>
        <strain evidence="2 3">JCM 3331</strain>
    </source>
</reference>
<dbReference type="Gene3D" id="2.40.50.100">
    <property type="match status" value="1"/>
</dbReference>
<organism evidence="2 3">
    <name type="scientific">Streptomyces yanii</name>
    <dbReference type="NCBI Taxonomy" id="78510"/>
    <lineage>
        <taxon>Bacteria</taxon>
        <taxon>Bacillati</taxon>
        <taxon>Actinomycetota</taxon>
        <taxon>Actinomycetes</taxon>
        <taxon>Kitasatosporales</taxon>
        <taxon>Streptomycetaceae</taxon>
        <taxon>Streptomyces</taxon>
    </lineage>
</organism>
<dbReference type="InterPro" id="IPR008995">
    <property type="entry name" value="Mo/tungstate-bd_C_term_dom"/>
</dbReference>
<dbReference type="Pfam" id="PF03459">
    <property type="entry name" value="TOBE"/>
    <property type="match status" value="1"/>
</dbReference>
<dbReference type="SUPFAM" id="SSF50331">
    <property type="entry name" value="MOP-like"/>
    <property type="match status" value="1"/>
</dbReference>
<dbReference type="Proteomes" id="UP001589710">
    <property type="component" value="Unassembled WGS sequence"/>
</dbReference>
<keyword evidence="3" id="KW-1185">Reference proteome</keyword>
<evidence type="ECO:0000313" key="3">
    <source>
        <dbReference type="Proteomes" id="UP001589710"/>
    </source>
</evidence>
<dbReference type="RefSeq" id="WP_345510765.1">
    <property type="nucleotide sequence ID" value="NZ_BAAAXD010000009.1"/>
</dbReference>
<dbReference type="InterPro" id="IPR005116">
    <property type="entry name" value="Transp-assoc_OB_typ1"/>
</dbReference>